<dbReference type="Pfam" id="PF00095">
    <property type="entry name" value="WAP"/>
    <property type="match status" value="3"/>
</dbReference>
<feature type="domain" description="WAP" evidence="1">
    <location>
        <begin position="114"/>
        <end position="158"/>
    </location>
</feature>
<evidence type="ECO:0000313" key="2">
    <source>
        <dbReference type="Ensembl" id="ENSPMGP00000021434.1"/>
    </source>
</evidence>
<dbReference type="PROSITE" id="PS51390">
    <property type="entry name" value="WAP"/>
    <property type="match status" value="3"/>
</dbReference>
<evidence type="ECO:0000259" key="1">
    <source>
        <dbReference type="PROSITE" id="PS51390"/>
    </source>
</evidence>
<reference evidence="2" key="1">
    <citation type="submission" date="2025-08" db="UniProtKB">
        <authorList>
            <consortium name="Ensembl"/>
        </authorList>
    </citation>
    <scope>IDENTIFICATION</scope>
</reference>
<proteinExistence type="predicted"/>
<dbReference type="Gene3D" id="4.10.75.10">
    <property type="entry name" value="Elafin-like"/>
    <property type="match status" value="3"/>
</dbReference>
<dbReference type="GO" id="GO:0004867">
    <property type="term" value="F:serine-type endopeptidase inhibitor activity"/>
    <property type="evidence" value="ECO:0007669"/>
    <property type="project" value="TreeGrafter"/>
</dbReference>
<evidence type="ECO:0000313" key="3">
    <source>
        <dbReference type="Proteomes" id="UP000261520"/>
    </source>
</evidence>
<feature type="domain" description="WAP" evidence="1">
    <location>
        <begin position="68"/>
        <end position="111"/>
    </location>
</feature>
<dbReference type="SMART" id="SM00217">
    <property type="entry name" value="WAP"/>
    <property type="match status" value="3"/>
</dbReference>
<dbReference type="AlphaFoldDB" id="A0A3B4AY26"/>
<protein>
    <recommendedName>
        <fullName evidence="1">WAP domain-containing protein</fullName>
    </recommendedName>
</protein>
<dbReference type="InterPro" id="IPR050514">
    <property type="entry name" value="WAP_four-disulfide_core"/>
</dbReference>
<dbReference type="InterPro" id="IPR008197">
    <property type="entry name" value="WAP_dom"/>
</dbReference>
<reference evidence="2" key="2">
    <citation type="submission" date="2025-09" db="UniProtKB">
        <authorList>
            <consortium name="Ensembl"/>
        </authorList>
    </citation>
    <scope>IDENTIFICATION</scope>
</reference>
<dbReference type="Proteomes" id="UP000261520">
    <property type="component" value="Unplaced"/>
</dbReference>
<dbReference type="SUPFAM" id="SSF57256">
    <property type="entry name" value="Elafin-like"/>
    <property type="match status" value="3"/>
</dbReference>
<dbReference type="InterPro" id="IPR036645">
    <property type="entry name" value="Elafin-like_sf"/>
</dbReference>
<accession>A0A3B4AY26</accession>
<dbReference type="PRINTS" id="PR00003">
    <property type="entry name" value="4DISULPHCORE"/>
</dbReference>
<organism evidence="2 3">
    <name type="scientific">Periophthalmus magnuspinnatus</name>
    <dbReference type="NCBI Taxonomy" id="409849"/>
    <lineage>
        <taxon>Eukaryota</taxon>
        <taxon>Metazoa</taxon>
        <taxon>Chordata</taxon>
        <taxon>Craniata</taxon>
        <taxon>Vertebrata</taxon>
        <taxon>Euteleostomi</taxon>
        <taxon>Actinopterygii</taxon>
        <taxon>Neopterygii</taxon>
        <taxon>Teleostei</taxon>
        <taxon>Neoteleostei</taxon>
        <taxon>Acanthomorphata</taxon>
        <taxon>Gobiaria</taxon>
        <taxon>Gobiiformes</taxon>
        <taxon>Gobioidei</taxon>
        <taxon>Gobiidae</taxon>
        <taxon>Oxudercinae</taxon>
        <taxon>Periophthalmus</taxon>
    </lineage>
</organism>
<dbReference type="Ensembl" id="ENSPMGT00000022834.1">
    <property type="protein sequence ID" value="ENSPMGP00000021434.1"/>
    <property type="gene ID" value="ENSPMGG00000017358.1"/>
</dbReference>
<dbReference type="GO" id="GO:0005615">
    <property type="term" value="C:extracellular space"/>
    <property type="evidence" value="ECO:0007669"/>
    <property type="project" value="TreeGrafter"/>
</dbReference>
<dbReference type="PANTHER" id="PTHR19441">
    <property type="entry name" value="WHEY ACDIC PROTEIN WAP"/>
    <property type="match status" value="1"/>
</dbReference>
<keyword evidence="3" id="KW-1185">Reference proteome</keyword>
<feature type="domain" description="WAP" evidence="1">
    <location>
        <begin position="15"/>
        <end position="65"/>
    </location>
</feature>
<name>A0A3B4AY26_9GOBI</name>
<sequence>MCPQLSCRCGLGLVHLRKPGVCPKLKTNIEHIGICPDWHCSSDRDCEKNLKCCETGCGRLCMEPQRDKPGVCPEPRTDIDPRVVRCLSECSTDCECEGNLKCCFNGCGNVCEKPKPKPGSCPSNRAEICVIGCKFDEDCKGDNKCCPTGCGRICQPPVTSNALFSYLLHL</sequence>
<dbReference type="PANTHER" id="PTHR19441:SF95">
    <property type="entry name" value="PERLWAPIN ISOFORM X1"/>
    <property type="match status" value="1"/>
</dbReference>